<dbReference type="GO" id="GO:0005047">
    <property type="term" value="F:signal recognition particle binding"/>
    <property type="evidence" value="ECO:0007669"/>
    <property type="project" value="TreeGrafter"/>
</dbReference>
<dbReference type="AlphaFoldDB" id="A0A6A7K5W5"/>
<feature type="domain" description="SRP54-type proteins GTP-binding" evidence="14">
    <location>
        <begin position="137"/>
        <end position="325"/>
    </location>
</feature>
<dbReference type="GO" id="GO:0003924">
    <property type="term" value="F:GTPase activity"/>
    <property type="evidence" value="ECO:0007669"/>
    <property type="project" value="InterPro"/>
</dbReference>
<comment type="caution">
    <text evidence="15">The sequence shown here is derived from an EMBL/GenBank/DDBJ whole genome shotgun (WGS) entry which is preliminary data.</text>
</comment>
<evidence type="ECO:0000256" key="11">
    <source>
        <dbReference type="ARBA" id="ARBA00023225"/>
    </source>
</evidence>
<keyword evidence="16" id="KW-1185">Reference proteome</keyword>
<dbReference type="PANTHER" id="PTHR43134:SF3">
    <property type="entry name" value="FLAGELLAR BIOSYNTHESIS PROTEIN FLHF"/>
    <property type="match status" value="1"/>
</dbReference>
<evidence type="ECO:0000256" key="8">
    <source>
        <dbReference type="ARBA" id="ARBA00022927"/>
    </source>
</evidence>
<accession>A0A6A7K5W5</accession>
<keyword evidence="11" id="KW-1006">Bacterial flagellum protein export</keyword>
<dbReference type="InterPro" id="IPR027417">
    <property type="entry name" value="P-loop_NTPase"/>
</dbReference>
<proteinExistence type="inferred from homology"/>
<comment type="similarity">
    <text evidence="2">Belongs to the GTP-binding SRP family.</text>
</comment>
<evidence type="ECO:0000259" key="14">
    <source>
        <dbReference type="SMART" id="SM00962"/>
    </source>
</evidence>
<dbReference type="Proteomes" id="UP000440004">
    <property type="component" value="Unassembled WGS sequence"/>
</dbReference>
<evidence type="ECO:0000256" key="10">
    <source>
        <dbReference type="ARBA" id="ARBA00023136"/>
    </source>
</evidence>
<dbReference type="GO" id="GO:0005886">
    <property type="term" value="C:plasma membrane"/>
    <property type="evidence" value="ECO:0007669"/>
    <property type="project" value="UniProtKB-SubCell"/>
</dbReference>
<keyword evidence="8" id="KW-0653">Protein transport</keyword>
<evidence type="ECO:0000256" key="7">
    <source>
        <dbReference type="ARBA" id="ARBA00022795"/>
    </source>
</evidence>
<keyword evidence="10" id="KW-0472">Membrane</keyword>
<dbReference type="GO" id="GO:0005525">
    <property type="term" value="F:GTP binding"/>
    <property type="evidence" value="ECO:0007669"/>
    <property type="project" value="UniProtKB-KW"/>
</dbReference>
<dbReference type="Pfam" id="PF00448">
    <property type="entry name" value="SRP54"/>
    <property type="match status" value="1"/>
</dbReference>
<evidence type="ECO:0000256" key="12">
    <source>
        <dbReference type="ARBA" id="ARBA00025337"/>
    </source>
</evidence>
<reference evidence="15 16" key="1">
    <citation type="submission" date="2019-10" db="EMBL/GenBank/DDBJ databases">
        <title>Alkalibaculum tamaniensis sp.nov., a new alkaliphilic acetogen, isolated on methoxylated aromatics from a mud volcano.</title>
        <authorList>
            <person name="Khomyakova M.A."/>
            <person name="Merkel A.Y."/>
            <person name="Bonch-Osmolovskaya E.A."/>
            <person name="Slobodkin A.I."/>
        </authorList>
    </citation>
    <scope>NUCLEOTIDE SEQUENCE [LARGE SCALE GENOMIC DNA]</scope>
    <source>
        <strain evidence="15 16">M08DMB</strain>
    </source>
</reference>
<dbReference type="GO" id="GO:0015031">
    <property type="term" value="P:protein transport"/>
    <property type="evidence" value="ECO:0007669"/>
    <property type="project" value="UniProtKB-KW"/>
</dbReference>
<dbReference type="InterPro" id="IPR047040">
    <property type="entry name" value="FlhF__GTPase_dom"/>
</dbReference>
<organism evidence="15 16">
    <name type="scientific">Alkalibaculum sporogenes</name>
    <dbReference type="NCBI Taxonomy" id="2655001"/>
    <lineage>
        <taxon>Bacteria</taxon>
        <taxon>Bacillati</taxon>
        <taxon>Bacillota</taxon>
        <taxon>Clostridia</taxon>
        <taxon>Eubacteriales</taxon>
        <taxon>Eubacteriaceae</taxon>
        <taxon>Alkalibaculum</taxon>
    </lineage>
</organism>
<dbReference type="PANTHER" id="PTHR43134">
    <property type="entry name" value="SIGNAL RECOGNITION PARTICLE RECEPTOR SUBUNIT ALPHA"/>
    <property type="match status" value="1"/>
</dbReference>
<evidence type="ECO:0000256" key="4">
    <source>
        <dbReference type="ARBA" id="ARBA00022448"/>
    </source>
</evidence>
<dbReference type="EMBL" id="WHNX01000004">
    <property type="protein sequence ID" value="MPW24810.1"/>
    <property type="molecule type" value="Genomic_DNA"/>
</dbReference>
<comment type="function">
    <text evidence="12">Necessary for flagellar biosynthesis. May be involved in translocation of the flagellum.</text>
</comment>
<evidence type="ECO:0000313" key="15">
    <source>
        <dbReference type="EMBL" id="MPW24810.1"/>
    </source>
</evidence>
<keyword evidence="9" id="KW-0342">GTP-binding</keyword>
<keyword evidence="7" id="KW-1005">Bacterial flagellum biogenesis</keyword>
<evidence type="ECO:0000256" key="2">
    <source>
        <dbReference type="ARBA" id="ARBA00008531"/>
    </source>
</evidence>
<protein>
    <recommendedName>
        <fullName evidence="3">Flagellar biosynthesis protein FlhF</fullName>
    </recommendedName>
    <alternativeName>
        <fullName evidence="13">Flagella-associated GTP-binding protein</fullName>
    </alternativeName>
</protein>
<dbReference type="Gene3D" id="1.20.120.1380">
    <property type="entry name" value="Flagellar FlhF biosynthesis protein, N domain"/>
    <property type="match status" value="1"/>
</dbReference>
<comment type="subcellular location">
    <subcellularLocation>
        <location evidence="1">Cell membrane</location>
        <topology evidence="1">Peripheral membrane protein</topology>
        <orientation evidence="1">Cytoplasmic side</orientation>
    </subcellularLocation>
</comment>
<dbReference type="CDD" id="cd17873">
    <property type="entry name" value="FlhF"/>
    <property type="match status" value="1"/>
</dbReference>
<dbReference type="RefSeq" id="WP_152801651.1">
    <property type="nucleotide sequence ID" value="NZ_WHNX01000004.1"/>
</dbReference>
<dbReference type="GO" id="GO:0044781">
    <property type="term" value="P:bacterial-type flagellum organization"/>
    <property type="evidence" value="ECO:0007669"/>
    <property type="project" value="UniProtKB-KW"/>
</dbReference>
<keyword evidence="4" id="KW-0813">Transport</keyword>
<evidence type="ECO:0000256" key="13">
    <source>
        <dbReference type="ARBA" id="ARBA00030866"/>
    </source>
</evidence>
<dbReference type="SMART" id="SM00962">
    <property type="entry name" value="SRP54"/>
    <property type="match status" value="1"/>
</dbReference>
<evidence type="ECO:0000256" key="6">
    <source>
        <dbReference type="ARBA" id="ARBA00022741"/>
    </source>
</evidence>
<dbReference type="InterPro" id="IPR000897">
    <property type="entry name" value="SRP54_GTPase_dom"/>
</dbReference>
<name>A0A6A7K5W5_9FIRM</name>
<dbReference type="GO" id="GO:0006614">
    <property type="term" value="P:SRP-dependent cotranslational protein targeting to membrane"/>
    <property type="evidence" value="ECO:0007669"/>
    <property type="project" value="InterPro"/>
</dbReference>
<evidence type="ECO:0000256" key="9">
    <source>
        <dbReference type="ARBA" id="ARBA00023134"/>
    </source>
</evidence>
<evidence type="ECO:0000256" key="5">
    <source>
        <dbReference type="ARBA" id="ARBA00022475"/>
    </source>
</evidence>
<keyword evidence="6" id="KW-0547">Nucleotide-binding</keyword>
<keyword evidence="5" id="KW-1003">Cell membrane</keyword>
<dbReference type="Gene3D" id="3.40.50.300">
    <property type="entry name" value="P-loop containing nucleotide triphosphate hydrolases"/>
    <property type="match status" value="1"/>
</dbReference>
<dbReference type="SUPFAM" id="SSF52540">
    <property type="entry name" value="P-loop containing nucleoside triphosphate hydrolases"/>
    <property type="match status" value="1"/>
</dbReference>
<gene>
    <name evidence="15" type="ORF">GC105_03265</name>
</gene>
<evidence type="ECO:0000256" key="1">
    <source>
        <dbReference type="ARBA" id="ARBA00004413"/>
    </source>
</evidence>
<sequence length="331" mass="38105">MIVKKYIVDNMKEAIIRAKYELGKEAVIISHRIIKVGKWYKPFKKEKLEVTVALEENTYYNKRVLNNIGSIEEVDPLKQAIGKDEIYKNVSKETQEQLLKYCKMKAKDNYHLSPEEMKAFIESSFKANCFAEKVDLSRVNVLIGPTGVGKTTTIAKIAAKEFLINKKKVGLITMDTYRIGAVEQLKTYASILGLPCEIVTEPGEMENKINKLSYCDIVLIDTLGASQKNKEKLDDIEQYLNNIREKLNVYLVLSISTDRETTISILEKYKQFNYDAIILTKFDEVDSFSNIWNIIENNSYPIQYICYGQDVPDDIQEATLENLLGYYEVEY</sequence>
<evidence type="ECO:0000313" key="16">
    <source>
        <dbReference type="Proteomes" id="UP000440004"/>
    </source>
</evidence>
<dbReference type="FunFam" id="3.40.50.300:FF:000695">
    <property type="entry name" value="Flagellar biosynthesis regulator FlhF"/>
    <property type="match status" value="1"/>
</dbReference>
<evidence type="ECO:0000256" key="3">
    <source>
        <dbReference type="ARBA" id="ARBA00014919"/>
    </source>
</evidence>